<comment type="caution">
    <text evidence="1">The sequence shown here is derived from an EMBL/GenBank/DDBJ whole genome shotgun (WGS) entry which is preliminary data.</text>
</comment>
<keyword evidence="2" id="KW-1185">Reference proteome</keyword>
<gene>
    <name evidence="1" type="ORF">FJT64_016942</name>
</gene>
<protein>
    <submittedName>
        <fullName evidence="1">Uncharacterized protein</fullName>
    </submittedName>
</protein>
<name>A0A6A4WYU3_AMPAM</name>
<accession>A0A6A4WYU3</accession>
<organism evidence="1 2">
    <name type="scientific">Amphibalanus amphitrite</name>
    <name type="common">Striped barnacle</name>
    <name type="synonym">Balanus amphitrite</name>
    <dbReference type="NCBI Taxonomy" id="1232801"/>
    <lineage>
        <taxon>Eukaryota</taxon>
        <taxon>Metazoa</taxon>
        <taxon>Ecdysozoa</taxon>
        <taxon>Arthropoda</taxon>
        <taxon>Crustacea</taxon>
        <taxon>Multicrustacea</taxon>
        <taxon>Cirripedia</taxon>
        <taxon>Thoracica</taxon>
        <taxon>Thoracicalcarea</taxon>
        <taxon>Balanomorpha</taxon>
        <taxon>Balanoidea</taxon>
        <taxon>Balanidae</taxon>
        <taxon>Amphibalaninae</taxon>
        <taxon>Amphibalanus</taxon>
    </lineage>
</organism>
<dbReference type="AlphaFoldDB" id="A0A6A4WYU3"/>
<proteinExistence type="predicted"/>
<evidence type="ECO:0000313" key="1">
    <source>
        <dbReference type="EMBL" id="KAF0312287.1"/>
    </source>
</evidence>
<sequence>MSFDEFLAEGELQEAKRRAVPAFESRPAHLTGISLDPPGQRHRRVDPLLFMASLQSRLDEPPPENKEVPLLRKVRLQESYRLVRRTEGI</sequence>
<evidence type="ECO:0000313" key="2">
    <source>
        <dbReference type="Proteomes" id="UP000440578"/>
    </source>
</evidence>
<reference evidence="1 2" key="1">
    <citation type="submission" date="2019-07" db="EMBL/GenBank/DDBJ databases">
        <title>Draft genome assembly of a fouling barnacle, Amphibalanus amphitrite (Darwin, 1854): The first reference genome for Thecostraca.</title>
        <authorList>
            <person name="Kim W."/>
        </authorList>
    </citation>
    <scope>NUCLEOTIDE SEQUENCE [LARGE SCALE GENOMIC DNA]</scope>
    <source>
        <strain evidence="1">SNU_AA5</strain>
        <tissue evidence="1">Soma without cirri and trophi</tissue>
    </source>
</reference>
<dbReference type="EMBL" id="VIIS01000179">
    <property type="protein sequence ID" value="KAF0312287.1"/>
    <property type="molecule type" value="Genomic_DNA"/>
</dbReference>
<dbReference type="Proteomes" id="UP000440578">
    <property type="component" value="Unassembled WGS sequence"/>
</dbReference>